<proteinExistence type="predicted"/>
<dbReference type="GeneID" id="108569880"/>
<organism evidence="1 2">
    <name type="scientific">Nicrophorus vespilloides</name>
    <name type="common">Boreal carrion beetle</name>
    <dbReference type="NCBI Taxonomy" id="110193"/>
    <lineage>
        <taxon>Eukaryota</taxon>
        <taxon>Metazoa</taxon>
        <taxon>Ecdysozoa</taxon>
        <taxon>Arthropoda</taxon>
        <taxon>Hexapoda</taxon>
        <taxon>Insecta</taxon>
        <taxon>Pterygota</taxon>
        <taxon>Neoptera</taxon>
        <taxon>Endopterygota</taxon>
        <taxon>Coleoptera</taxon>
        <taxon>Polyphaga</taxon>
        <taxon>Staphyliniformia</taxon>
        <taxon>Silphidae</taxon>
        <taxon>Nicrophorinae</taxon>
        <taxon>Nicrophorus</taxon>
    </lineage>
</organism>
<dbReference type="PANTHER" id="PTHR48190:SF2">
    <property type="entry name" value="PROGRAMMED CELL DEATH PROTEIN 7"/>
    <property type="match status" value="1"/>
</dbReference>
<dbReference type="PANTHER" id="PTHR48190">
    <property type="entry name" value="PROGRAMMED CELL DEATH PROTEIN 7"/>
    <property type="match status" value="1"/>
</dbReference>
<keyword evidence="1" id="KW-1185">Reference proteome</keyword>
<dbReference type="Pfam" id="PF16021">
    <property type="entry name" value="PDCD7"/>
    <property type="match status" value="1"/>
</dbReference>
<accession>A0ABM1NJW8</accession>
<dbReference type="Proteomes" id="UP000695000">
    <property type="component" value="Unplaced"/>
</dbReference>
<sequence length="351" mass="40371">MDCLNSSMEFKTENDLYIETWLAKMGKINVNVETRVDVKSAGARRQKSKPELKIHCAKRELCKALDIIEELKVAQSNLKENLTTMSSGEWNLKAAAIGVLKEKLNLAMSHFGPEALVGLKRSLEKRSRKRLNQRLRRAENKQIREDECQKQHEKIDRWLENMKDSVERAKAEESMKKDADCVLAEVTKKKADARKQLALLAALSKLRSVREVAAKQRGERIDEDDADVFRDTNDKLVNAWSNCLRTYVKEEQGLRIMLEQNEEGTKKHSSINKEKKVASDWERVLFGQQYVPDSDIYWGLTLAERDFETFVAIRKSWDTFLHRSEGSKIPVGWVLPNASGATSDWGKYLQK</sequence>
<evidence type="ECO:0000313" key="1">
    <source>
        <dbReference type="Proteomes" id="UP000695000"/>
    </source>
</evidence>
<evidence type="ECO:0000313" key="2">
    <source>
        <dbReference type="RefSeq" id="XP_017787118.1"/>
    </source>
</evidence>
<name>A0ABM1NJW8_NICVS</name>
<protein>
    <submittedName>
        <fullName evidence="2">Uncharacterized protein LOC108569880</fullName>
    </submittedName>
</protein>
<reference evidence="2" key="1">
    <citation type="submission" date="2025-08" db="UniProtKB">
        <authorList>
            <consortium name="RefSeq"/>
        </authorList>
    </citation>
    <scope>IDENTIFICATION</scope>
    <source>
        <tissue evidence="2">Whole Larva</tissue>
    </source>
</reference>
<dbReference type="RefSeq" id="XP_017787118.1">
    <property type="nucleotide sequence ID" value="XM_017931629.1"/>
</dbReference>
<dbReference type="InterPro" id="IPR031974">
    <property type="entry name" value="PDCD7"/>
</dbReference>
<gene>
    <name evidence="2" type="primary">LOC108569880</name>
</gene>
<dbReference type="InterPro" id="IPR052831">
    <property type="entry name" value="Apoptosis_promoter"/>
</dbReference>